<keyword evidence="1" id="KW-0472">Membrane</keyword>
<evidence type="ECO:0000313" key="3">
    <source>
        <dbReference type="Proteomes" id="UP000009375"/>
    </source>
</evidence>
<feature type="transmembrane region" description="Helical" evidence="1">
    <location>
        <begin position="56"/>
        <end position="74"/>
    </location>
</feature>
<reference evidence="2 3" key="1">
    <citation type="journal article" date="2010" name="Proc. Natl. Acad. Sci. U.S.A.">
        <title>Enigmatic, ultrasmall, uncultivated Archaea.</title>
        <authorList>
            <person name="Baker B.J."/>
            <person name="Comolli L.R."/>
            <person name="Dick G.J."/>
            <person name="Hauser L.J."/>
            <person name="Hyatt D."/>
            <person name="Dill B.D."/>
            <person name="Land M.L."/>
            <person name="Verberkmoes N.C."/>
            <person name="Hettich R.L."/>
            <person name="Banfield J.F."/>
        </authorList>
    </citation>
    <scope>NUCLEOTIDE SEQUENCE [LARGE SCALE GENOMIC DNA]</scope>
</reference>
<gene>
    <name evidence="2" type="ORF">BJBARM4_0270</name>
</gene>
<proteinExistence type="predicted"/>
<protein>
    <submittedName>
        <fullName evidence="2">Uncharacterized protein</fullName>
    </submittedName>
</protein>
<keyword evidence="1" id="KW-1133">Transmembrane helix</keyword>
<dbReference type="Proteomes" id="UP000009375">
    <property type="component" value="Unassembled WGS sequence"/>
</dbReference>
<feature type="transmembrane region" description="Helical" evidence="1">
    <location>
        <begin position="15"/>
        <end position="36"/>
    </location>
</feature>
<keyword evidence="1" id="KW-0812">Transmembrane</keyword>
<name>D2EEW8_PARA4</name>
<dbReference type="AlphaFoldDB" id="D2EEW8"/>
<evidence type="ECO:0000256" key="1">
    <source>
        <dbReference type="SAM" id="Phobius"/>
    </source>
</evidence>
<sequence length="162" mass="18437">MVEEKKFHSVLSSTAVKLSVYSSFLDFGLAISVFFLQRKLLPIAMTSFLLNLFDTAIAYLTFAIIGLFLAAMALKFKERIVTIKPSNKNLQQASIRKVKISLPKESFNDNKPKAAILKVVSGHPNNEIERVVSKNKEDFIKFNGVWYRVAKDKFDQVTRPDY</sequence>
<accession>D2EEW8</accession>
<dbReference type="EMBL" id="GG730042">
    <property type="protein sequence ID" value="EEZ93074.1"/>
    <property type="molecule type" value="Genomic_DNA"/>
</dbReference>
<organism evidence="2 3">
    <name type="scientific">Candidatus Parvarchaeum acidiphilum ARMAN-4</name>
    <dbReference type="NCBI Taxonomy" id="662760"/>
    <lineage>
        <taxon>Archaea</taxon>
        <taxon>Candidatus Parvarchaeota</taxon>
        <taxon>Candidatus Parvarchaeum</taxon>
    </lineage>
</organism>
<evidence type="ECO:0000313" key="2">
    <source>
        <dbReference type="EMBL" id="EEZ93074.1"/>
    </source>
</evidence>